<dbReference type="PANTHER" id="PTHR47572">
    <property type="entry name" value="LIPOPROTEIN-RELATED"/>
    <property type="match status" value="1"/>
</dbReference>
<evidence type="ECO:0000259" key="5">
    <source>
        <dbReference type="Pfam" id="PF08450"/>
    </source>
</evidence>
<dbReference type="RefSeq" id="WP_229670256.1">
    <property type="nucleotide sequence ID" value="NZ_BMMZ01000010.1"/>
</dbReference>
<reference evidence="6" key="2">
    <citation type="submission" date="2020-09" db="EMBL/GenBank/DDBJ databases">
        <authorList>
            <person name="Sun Q."/>
            <person name="Zhou Y."/>
        </authorList>
    </citation>
    <scope>NUCLEOTIDE SEQUENCE</scope>
    <source>
        <strain evidence="6">CGMCC 4.7306</strain>
    </source>
</reference>
<dbReference type="Pfam" id="PF08450">
    <property type="entry name" value="SGL"/>
    <property type="match status" value="1"/>
</dbReference>
<dbReference type="InterPro" id="IPR005511">
    <property type="entry name" value="SMP-30"/>
</dbReference>
<comment type="caution">
    <text evidence="6">The sequence shown here is derived from an EMBL/GenBank/DDBJ whole genome shotgun (WGS) entry which is preliminary data.</text>
</comment>
<proteinExistence type="inferred from homology"/>
<dbReference type="InterPro" id="IPR051262">
    <property type="entry name" value="SMP-30/CGR1_Lactonase"/>
</dbReference>
<keyword evidence="7" id="KW-1185">Reference proteome</keyword>
<comment type="similarity">
    <text evidence="1">Belongs to the SMP-30/CGR1 family.</text>
</comment>
<protein>
    <submittedName>
        <fullName evidence="6">Gluconolactonase</fullName>
    </submittedName>
</protein>
<evidence type="ECO:0000256" key="2">
    <source>
        <dbReference type="ARBA" id="ARBA00022801"/>
    </source>
</evidence>
<accession>A0A917W7W2</accession>
<name>A0A917W7W2_9ACTN</name>
<feature type="binding site" evidence="4">
    <location>
        <position position="43"/>
    </location>
    <ligand>
        <name>a divalent metal cation</name>
        <dbReference type="ChEBI" id="CHEBI:60240"/>
    </ligand>
</feature>
<reference evidence="6" key="1">
    <citation type="journal article" date="2014" name="Int. J. Syst. Evol. Microbiol.">
        <title>Complete genome sequence of Corynebacterium casei LMG S-19264T (=DSM 44701T), isolated from a smear-ripened cheese.</title>
        <authorList>
            <consortium name="US DOE Joint Genome Institute (JGI-PGF)"/>
            <person name="Walter F."/>
            <person name="Albersmeier A."/>
            <person name="Kalinowski J."/>
            <person name="Ruckert C."/>
        </authorList>
    </citation>
    <scope>NUCLEOTIDE SEQUENCE</scope>
    <source>
        <strain evidence="6">CGMCC 4.7306</strain>
    </source>
</reference>
<keyword evidence="2" id="KW-0378">Hydrolase</keyword>
<feature type="active site" description="Proton donor/acceptor" evidence="3">
    <location>
        <position position="232"/>
    </location>
</feature>
<keyword evidence="4" id="KW-0862">Zinc</keyword>
<evidence type="ECO:0000256" key="1">
    <source>
        <dbReference type="ARBA" id="ARBA00008853"/>
    </source>
</evidence>
<feature type="binding site" evidence="4">
    <location>
        <position position="130"/>
    </location>
    <ligand>
        <name>substrate</name>
    </ligand>
</feature>
<dbReference type="EMBL" id="BMMZ01000010">
    <property type="protein sequence ID" value="GGL74090.1"/>
    <property type="molecule type" value="Genomic_DNA"/>
</dbReference>
<feature type="binding site" evidence="4">
    <location>
        <position position="187"/>
    </location>
    <ligand>
        <name>a divalent metal cation</name>
        <dbReference type="ChEBI" id="CHEBI:60240"/>
    </ligand>
</feature>
<evidence type="ECO:0000313" key="7">
    <source>
        <dbReference type="Proteomes" id="UP000613840"/>
    </source>
</evidence>
<evidence type="ECO:0000256" key="4">
    <source>
        <dbReference type="PIRSR" id="PIRSR605511-2"/>
    </source>
</evidence>
<dbReference type="PANTHER" id="PTHR47572:SF4">
    <property type="entry name" value="LACTONASE DRP35"/>
    <property type="match status" value="1"/>
</dbReference>
<sequence>MPTTSDLEPTDTIKTEWERLDERFTIGGDRTVQRLFTGGAWLEGPQWFAAGRYLVFSDIPNNRILRWDETTNQVGVFRNASGYTNGHTIDNQGRLVSCEHGGRRVSRTEFDGSVITLADNLGGKRLNSPNDVVVARDGSIYFSDPAYGIDTDYEGFAAESEIGACHLFRISPDGELSIAADDFDRPNGLAFTPDESQLLVVDSERGHIRSFDYADGKLSGGDVVIENSGGADGIRFDNQGRLWTATHEGLRIYTPELEPIGKLHLPEIASNLSFGGAKLNQVFITATTSLYTLRVNATGAR</sequence>
<dbReference type="Proteomes" id="UP000613840">
    <property type="component" value="Unassembled WGS sequence"/>
</dbReference>
<evidence type="ECO:0000256" key="3">
    <source>
        <dbReference type="PIRSR" id="PIRSR605511-1"/>
    </source>
</evidence>
<feature type="domain" description="SMP-30/Gluconolactonase/LRE-like region" evidence="5">
    <location>
        <begin position="43"/>
        <end position="287"/>
    </location>
</feature>
<dbReference type="PRINTS" id="PR01790">
    <property type="entry name" value="SMP30FAMILY"/>
</dbReference>
<dbReference type="InterPro" id="IPR013658">
    <property type="entry name" value="SGL"/>
</dbReference>
<dbReference type="Gene3D" id="2.120.10.30">
    <property type="entry name" value="TolB, C-terminal domain"/>
    <property type="match status" value="1"/>
</dbReference>
<evidence type="ECO:0000313" key="6">
    <source>
        <dbReference type="EMBL" id="GGL74090.1"/>
    </source>
</evidence>
<organism evidence="6 7">
    <name type="scientific">Microlunatus endophyticus</name>
    <dbReference type="NCBI Taxonomy" id="1716077"/>
    <lineage>
        <taxon>Bacteria</taxon>
        <taxon>Bacillati</taxon>
        <taxon>Actinomycetota</taxon>
        <taxon>Actinomycetes</taxon>
        <taxon>Propionibacteriales</taxon>
        <taxon>Propionibacteriaceae</taxon>
        <taxon>Microlunatus</taxon>
    </lineage>
</organism>
<keyword evidence="4" id="KW-0479">Metal-binding</keyword>
<dbReference type="GO" id="GO:0016787">
    <property type="term" value="F:hydrolase activity"/>
    <property type="evidence" value="ECO:0007669"/>
    <property type="project" value="UniProtKB-KW"/>
</dbReference>
<dbReference type="GO" id="GO:0046872">
    <property type="term" value="F:metal ion binding"/>
    <property type="evidence" value="ECO:0007669"/>
    <property type="project" value="UniProtKB-KW"/>
</dbReference>
<gene>
    <name evidence="6" type="ORF">GCM10011575_35480</name>
</gene>
<dbReference type="InterPro" id="IPR011042">
    <property type="entry name" value="6-blade_b-propeller_TolB-like"/>
</dbReference>
<dbReference type="AlphaFoldDB" id="A0A917W7W2"/>
<feature type="binding site" evidence="4">
    <location>
        <position position="232"/>
    </location>
    <ligand>
        <name>a divalent metal cation</name>
        <dbReference type="ChEBI" id="CHEBI:60240"/>
    </ligand>
</feature>
<dbReference type="SUPFAM" id="SSF63829">
    <property type="entry name" value="Calcium-dependent phosphotriesterase"/>
    <property type="match status" value="1"/>
</dbReference>
<comment type="cofactor">
    <cofactor evidence="4">
        <name>Zn(2+)</name>
        <dbReference type="ChEBI" id="CHEBI:29105"/>
    </cofactor>
    <text evidence="4">Binds 1 divalent metal cation per subunit.</text>
</comment>